<dbReference type="Proteomes" id="UP000011747">
    <property type="component" value="Unassembled WGS sequence"/>
</dbReference>
<feature type="binding site" evidence="9">
    <location>
        <position position="43"/>
    </location>
    <ligand>
        <name>NADPH</name>
        <dbReference type="ChEBI" id="CHEBI:57783"/>
    </ligand>
</feature>
<feature type="binding site" evidence="9">
    <location>
        <position position="223"/>
    </location>
    <ligand>
        <name>Mn(2+)</name>
        <dbReference type="ChEBI" id="CHEBI:29035"/>
    </ligand>
</feature>
<feature type="binding site" evidence="9">
    <location>
        <position position="153"/>
    </location>
    <ligand>
        <name>1-deoxy-D-xylulose 5-phosphate</name>
        <dbReference type="ChEBI" id="CHEBI:57792"/>
    </ligand>
</feature>
<feature type="binding site" evidence="9">
    <location>
        <position position="44"/>
    </location>
    <ligand>
        <name>NADPH</name>
        <dbReference type="ChEBI" id="CHEBI:57783"/>
    </ligand>
</feature>
<gene>
    <name evidence="9" type="primary">dxr</name>
    <name evidence="13" type="ORF">HMPREF1015_00863</name>
</gene>
<dbReference type="Gene3D" id="3.40.50.720">
    <property type="entry name" value="NAD(P)-binding Rossmann-like Domain"/>
    <property type="match status" value="1"/>
</dbReference>
<dbReference type="InterPro" id="IPR013644">
    <property type="entry name" value="DXP_reductoisomerase_C"/>
</dbReference>
<keyword evidence="5 9" id="KW-0560">Oxidoreductase</keyword>
<feature type="binding site" evidence="9">
    <location>
        <position position="127"/>
    </location>
    <ligand>
        <name>1-deoxy-D-xylulose 5-phosphate</name>
        <dbReference type="ChEBI" id="CHEBI:57792"/>
    </ligand>
</feature>
<feature type="binding site" evidence="9">
    <location>
        <position position="128"/>
    </location>
    <ligand>
        <name>NADPH</name>
        <dbReference type="ChEBI" id="CHEBI:57783"/>
    </ligand>
</feature>
<evidence type="ECO:0000259" key="10">
    <source>
        <dbReference type="Pfam" id="PF02670"/>
    </source>
</evidence>
<evidence type="ECO:0000256" key="7">
    <source>
        <dbReference type="ARBA" id="ARBA00023229"/>
    </source>
</evidence>
<dbReference type="Pfam" id="PF02670">
    <property type="entry name" value="DXP_reductoisom"/>
    <property type="match status" value="1"/>
</dbReference>
<dbReference type="Pfam" id="PF08436">
    <property type="entry name" value="DXP_redisom_C"/>
    <property type="match status" value="1"/>
</dbReference>
<dbReference type="AlphaFoldDB" id="G9QMU6"/>
<dbReference type="SUPFAM" id="SSF55347">
    <property type="entry name" value="Glyceraldehyde-3-phosphate dehydrogenase-like, C-terminal domain"/>
    <property type="match status" value="1"/>
</dbReference>
<dbReference type="InterPro" id="IPR026877">
    <property type="entry name" value="DXPR_C"/>
</dbReference>
<dbReference type="PATRIC" id="fig|665952.3.peg.2426"/>
<dbReference type="EC" id="1.1.1.267" evidence="9"/>
<evidence type="ECO:0000256" key="3">
    <source>
        <dbReference type="ARBA" id="ARBA00022723"/>
    </source>
</evidence>
<dbReference type="FunFam" id="3.40.50.720:FF:000045">
    <property type="entry name" value="1-deoxy-D-xylulose 5-phosphate reductoisomerase"/>
    <property type="match status" value="1"/>
</dbReference>
<dbReference type="GO" id="GO:0070402">
    <property type="term" value="F:NADPH binding"/>
    <property type="evidence" value="ECO:0007669"/>
    <property type="project" value="InterPro"/>
</dbReference>
<keyword evidence="4 9" id="KW-0521">NADP</keyword>
<feature type="binding site" evidence="9">
    <location>
        <position position="16"/>
    </location>
    <ligand>
        <name>NADPH</name>
        <dbReference type="ChEBI" id="CHEBI:57783"/>
    </ligand>
</feature>
<dbReference type="GO" id="GO:0051484">
    <property type="term" value="P:isopentenyl diphosphate biosynthetic process, methylerythritol 4-phosphate pathway involved in terpenoid biosynthetic process"/>
    <property type="evidence" value="ECO:0007669"/>
    <property type="project" value="UniProtKB-ARBA"/>
</dbReference>
<dbReference type="InterPro" id="IPR003821">
    <property type="entry name" value="DXP_reductoisomerase"/>
</dbReference>
<dbReference type="InterPro" id="IPR013512">
    <property type="entry name" value="DXP_reductoisomerase_N"/>
</dbReference>
<comment type="caution">
    <text evidence="13">The sequence shown here is derived from an EMBL/GenBank/DDBJ whole genome shotgun (WGS) entry which is preliminary data.</text>
</comment>
<feature type="binding site" evidence="9">
    <location>
        <position position="207"/>
    </location>
    <ligand>
        <name>NADPH</name>
        <dbReference type="ChEBI" id="CHEBI:57783"/>
    </ligand>
</feature>
<feature type="binding site" evidence="9">
    <location>
        <position position="154"/>
    </location>
    <ligand>
        <name>1-deoxy-D-xylulose 5-phosphate</name>
        <dbReference type="ChEBI" id="CHEBI:57792"/>
    </ligand>
</feature>
<dbReference type="InterPro" id="IPR036169">
    <property type="entry name" value="DXPR_C_sf"/>
</dbReference>
<evidence type="ECO:0000256" key="1">
    <source>
        <dbReference type="ARBA" id="ARBA00005094"/>
    </source>
</evidence>
<dbReference type="NCBIfam" id="NF009114">
    <property type="entry name" value="PRK12464.1"/>
    <property type="match status" value="1"/>
</dbReference>
<dbReference type="SUPFAM" id="SSF69055">
    <property type="entry name" value="1-deoxy-D-xylulose-5-phosphate reductoisomerase, C-terminal domain"/>
    <property type="match status" value="1"/>
</dbReference>
<proteinExistence type="inferred from homology"/>
<comment type="catalytic activity">
    <reaction evidence="8">
        <text>2-C-methyl-D-erythritol 4-phosphate + NADP(+) = 1-deoxy-D-xylulose 5-phosphate + NADPH + H(+)</text>
        <dbReference type="Rhea" id="RHEA:13717"/>
        <dbReference type="ChEBI" id="CHEBI:15378"/>
        <dbReference type="ChEBI" id="CHEBI:57783"/>
        <dbReference type="ChEBI" id="CHEBI:57792"/>
        <dbReference type="ChEBI" id="CHEBI:58262"/>
        <dbReference type="ChEBI" id="CHEBI:58349"/>
        <dbReference type="EC" id="1.1.1.267"/>
    </reaction>
    <physiologicalReaction direction="right-to-left" evidence="8">
        <dbReference type="Rhea" id="RHEA:13719"/>
    </physiologicalReaction>
</comment>
<keyword evidence="7 9" id="KW-0414">Isoprene biosynthesis</keyword>
<dbReference type="Gene3D" id="1.10.1740.10">
    <property type="match status" value="1"/>
</dbReference>
<feature type="domain" description="DXP reductoisomerase C-terminal" evidence="12">
    <location>
        <begin position="263"/>
        <end position="380"/>
    </location>
</feature>
<dbReference type="SUPFAM" id="SSF51735">
    <property type="entry name" value="NAD(P)-binding Rossmann-fold domains"/>
    <property type="match status" value="1"/>
</dbReference>
<name>G9QMU6_9BACI</name>
<dbReference type="GO" id="GO:0030604">
    <property type="term" value="F:1-deoxy-D-xylulose-5-phosphate reductoisomerase activity"/>
    <property type="evidence" value="ECO:0007669"/>
    <property type="project" value="UniProtKB-UniRule"/>
</dbReference>
<dbReference type="HAMAP" id="MF_00183">
    <property type="entry name" value="DXP_reductoisom"/>
    <property type="match status" value="1"/>
</dbReference>
<feature type="binding site" evidence="9">
    <location>
        <position position="42"/>
    </location>
    <ligand>
        <name>NADPH</name>
        <dbReference type="ChEBI" id="CHEBI:57783"/>
    </ligand>
</feature>
<feature type="binding site" evidence="9">
    <location>
        <position position="219"/>
    </location>
    <ligand>
        <name>1-deoxy-D-xylulose 5-phosphate</name>
        <dbReference type="ChEBI" id="CHEBI:57792"/>
    </ligand>
</feature>
<feature type="domain" description="1-deoxy-D-xylulose 5-phosphate reductoisomerase N-terminal" evidence="10">
    <location>
        <begin position="10"/>
        <end position="134"/>
    </location>
</feature>
<evidence type="ECO:0000256" key="4">
    <source>
        <dbReference type="ARBA" id="ARBA00022857"/>
    </source>
</evidence>
<comment type="function">
    <text evidence="9">Catalyzes the NADPH-dependent rearrangement and reduction of 1-deoxy-D-xylulose-5-phosphate (DXP) to 2-C-methyl-D-erythritol 4-phosphate (MEP).</text>
</comment>
<feature type="binding site" evidence="9">
    <location>
        <position position="152"/>
    </location>
    <ligand>
        <name>Mn(2+)</name>
        <dbReference type="ChEBI" id="CHEBI:29035"/>
    </ligand>
</feature>
<feature type="domain" description="1-deoxy-D-xylulose 5-phosphate reductoisomerase C-terminal" evidence="11">
    <location>
        <begin position="148"/>
        <end position="231"/>
    </location>
</feature>
<dbReference type="NCBIfam" id="TIGR00243">
    <property type="entry name" value="Dxr"/>
    <property type="match status" value="1"/>
</dbReference>
<protein>
    <recommendedName>
        <fullName evidence="9">1-deoxy-D-xylulose 5-phosphate reductoisomerase</fullName>
        <shortName evidence="9">DXP reductoisomerase</shortName>
        <ecNumber evidence="9">1.1.1.267</ecNumber>
    </recommendedName>
    <alternativeName>
        <fullName evidence="9">1-deoxyxylulose-5-phosphate reductoisomerase</fullName>
    </alternativeName>
    <alternativeName>
        <fullName evidence="9">2-C-methyl-D-erythritol 4-phosphate synthase</fullName>
    </alternativeName>
</protein>
<feature type="binding site" evidence="9">
    <location>
        <position position="178"/>
    </location>
    <ligand>
        <name>1-deoxy-D-xylulose 5-phosphate</name>
        <dbReference type="ChEBI" id="CHEBI:57792"/>
    </ligand>
</feature>
<feature type="binding site" evidence="9">
    <location>
        <position position="220"/>
    </location>
    <ligand>
        <name>1-deoxy-D-xylulose 5-phosphate</name>
        <dbReference type="ChEBI" id="CHEBI:57792"/>
    </ligand>
</feature>
<evidence type="ECO:0000256" key="2">
    <source>
        <dbReference type="ARBA" id="ARBA00006825"/>
    </source>
</evidence>
<dbReference type="Pfam" id="PF13288">
    <property type="entry name" value="DXPR_C"/>
    <property type="match status" value="1"/>
</dbReference>
<comment type="cofactor">
    <cofactor evidence="9">
        <name>Mg(2+)</name>
        <dbReference type="ChEBI" id="CHEBI:18420"/>
    </cofactor>
    <cofactor evidence="9">
        <name>Mn(2+)</name>
        <dbReference type="ChEBI" id="CHEBI:29035"/>
    </cofactor>
</comment>
<keyword evidence="14" id="KW-1185">Reference proteome</keyword>
<evidence type="ECO:0000256" key="8">
    <source>
        <dbReference type="ARBA" id="ARBA00048543"/>
    </source>
</evidence>
<evidence type="ECO:0000256" key="9">
    <source>
        <dbReference type="HAMAP-Rule" id="MF_00183"/>
    </source>
</evidence>
<evidence type="ECO:0000313" key="13">
    <source>
        <dbReference type="EMBL" id="EHL76917.1"/>
    </source>
</evidence>
<dbReference type="GO" id="GO:0016853">
    <property type="term" value="F:isomerase activity"/>
    <property type="evidence" value="ECO:0007669"/>
    <property type="project" value="UniProtKB-KW"/>
</dbReference>
<dbReference type="EMBL" id="ACWF01000120">
    <property type="protein sequence ID" value="EHL76917.1"/>
    <property type="molecule type" value="Genomic_DNA"/>
</dbReference>
<dbReference type="PANTHER" id="PTHR30525">
    <property type="entry name" value="1-DEOXY-D-XYLULOSE 5-PHOSPHATE REDUCTOISOMERASE"/>
    <property type="match status" value="1"/>
</dbReference>
<feature type="binding site" evidence="9">
    <location>
        <position position="17"/>
    </location>
    <ligand>
        <name>NADPH</name>
        <dbReference type="ChEBI" id="CHEBI:57783"/>
    </ligand>
</feature>
<dbReference type="PIRSF" id="PIRSF006205">
    <property type="entry name" value="Dxp_reductismrs"/>
    <property type="match status" value="1"/>
</dbReference>
<evidence type="ECO:0000313" key="14">
    <source>
        <dbReference type="Proteomes" id="UP000011747"/>
    </source>
</evidence>
<sequence length="386" mass="43262">MEEMSFLKNISLLGATGSIGRQTLDIIRQHSDYFRLSSFSAGRNIEETRKIIKEFSPKLVSVLEKDDALRLKGEFPFVQFVYGEKGLTETALFSESDTVVNAVMGSVGLIPTLEAIKAGKTIALANKETLVTAGHLVMRAAQKYHVDILPVDSEHSAIFQCLQGENSQNVARLILTASGGSFRDRTREELRHVTREEALNHPNWSMGAKITIDSATMMNKGLEVIEAHWLFQMPYEQIDVILHRESIIHSMVEYQDHSVIAQLGTPDMRVPIQYALTYPERLPLPVTKRLNLAAIGSLHFEEVDFDRFRCLAFAYEAGKAGGSMPTVLNAANEVAVKAFLDGKISFLKIEELIGKALEWHTLIKDPDLESIQCIDRETRRFIDSLL</sequence>
<feature type="binding site" evidence="9">
    <location>
        <position position="214"/>
    </location>
    <ligand>
        <name>1-deoxy-D-xylulose 5-phosphate</name>
        <dbReference type="ChEBI" id="CHEBI:57792"/>
    </ligand>
</feature>
<feature type="binding site" evidence="9">
    <location>
        <position position="19"/>
    </location>
    <ligand>
        <name>NADPH</name>
        <dbReference type="ChEBI" id="CHEBI:57783"/>
    </ligand>
</feature>
<evidence type="ECO:0000256" key="6">
    <source>
        <dbReference type="ARBA" id="ARBA00023211"/>
    </source>
</evidence>
<keyword evidence="6 9" id="KW-0464">Manganese</keyword>
<feature type="binding site" evidence="9">
    <location>
        <position position="154"/>
    </location>
    <ligand>
        <name>Mn(2+)</name>
        <dbReference type="ChEBI" id="CHEBI:29035"/>
    </ligand>
</feature>
<dbReference type="InterPro" id="IPR036291">
    <property type="entry name" value="NAD(P)-bd_dom_sf"/>
</dbReference>
<feature type="binding site" evidence="9">
    <location>
        <position position="18"/>
    </location>
    <ligand>
        <name>NADPH</name>
        <dbReference type="ChEBI" id="CHEBI:57783"/>
    </ligand>
</feature>
<feature type="binding site" evidence="9">
    <location>
        <position position="223"/>
    </location>
    <ligand>
        <name>1-deoxy-D-xylulose 5-phosphate</name>
        <dbReference type="ChEBI" id="CHEBI:57792"/>
    </ligand>
</feature>
<dbReference type="UniPathway" id="UPA00056">
    <property type="reaction ID" value="UER00092"/>
</dbReference>
<organism evidence="13 14">
    <name type="scientific">Bacillus smithii 7_3_47FAA</name>
    <dbReference type="NCBI Taxonomy" id="665952"/>
    <lineage>
        <taxon>Bacteria</taxon>
        <taxon>Bacillati</taxon>
        <taxon>Bacillota</taxon>
        <taxon>Bacilli</taxon>
        <taxon>Bacillales</taxon>
        <taxon>Bacillaceae</taxon>
        <taxon>Bacillus</taxon>
    </lineage>
</organism>
<dbReference type="GO" id="GO:0030145">
    <property type="term" value="F:manganese ion binding"/>
    <property type="evidence" value="ECO:0007669"/>
    <property type="project" value="TreeGrafter"/>
</dbReference>
<keyword evidence="13" id="KW-0413">Isomerase</keyword>
<evidence type="ECO:0000256" key="5">
    <source>
        <dbReference type="ARBA" id="ARBA00023002"/>
    </source>
</evidence>
<reference evidence="13 14" key="1">
    <citation type="submission" date="2011-09" db="EMBL/GenBank/DDBJ databases">
        <title>The Genome Sequence of Bacillus smithii 7_3_47FAA.</title>
        <authorList>
            <consortium name="The Broad Institute Genome Sequencing Platform"/>
            <person name="Earl A."/>
            <person name="Ward D."/>
            <person name="Feldgarden M."/>
            <person name="Gevers D."/>
            <person name="Daigneault M."/>
            <person name="Strauss J."/>
            <person name="Allen-Vercoe E."/>
            <person name="Young S.K."/>
            <person name="Zeng Q."/>
            <person name="Gargeya S."/>
            <person name="Fitzgerald M."/>
            <person name="Haas B."/>
            <person name="Abouelleil A."/>
            <person name="Alvarado L."/>
            <person name="Arachchi H.M."/>
            <person name="Berlin A."/>
            <person name="Brown A."/>
            <person name="Chapman S.B."/>
            <person name="Chen Z."/>
            <person name="Dunbar C."/>
            <person name="Freedman E."/>
            <person name="Gearin G."/>
            <person name="Goldberg J."/>
            <person name="Griggs A."/>
            <person name="Gujja S."/>
            <person name="Heiman D."/>
            <person name="Howarth C."/>
            <person name="Larson L."/>
            <person name="Lui A."/>
            <person name="MacDonald P.J.P."/>
            <person name="Montmayeur A."/>
            <person name="Murphy C."/>
            <person name="Neiman D."/>
            <person name="Pearson M."/>
            <person name="Priest M."/>
            <person name="Roberts A."/>
            <person name="Saif S."/>
            <person name="Shea T."/>
            <person name="Shenoy N."/>
            <person name="Sisk P."/>
            <person name="Stolte C."/>
            <person name="Sykes S."/>
            <person name="Wortman J."/>
            <person name="Nusbaum C."/>
            <person name="Birren B."/>
        </authorList>
    </citation>
    <scope>NUCLEOTIDE SEQUENCE [LARGE SCALE GENOMIC DNA]</scope>
    <source>
        <strain evidence="13 14">7_3_47FAA</strain>
    </source>
</reference>
<dbReference type="PANTHER" id="PTHR30525:SF0">
    <property type="entry name" value="1-DEOXY-D-XYLULOSE 5-PHOSPHATE REDUCTOISOMERASE, CHLOROPLASTIC"/>
    <property type="match status" value="1"/>
</dbReference>
<comment type="similarity">
    <text evidence="2 9">Belongs to the DXR family.</text>
</comment>
<feature type="binding site" evidence="9">
    <location>
        <position position="126"/>
    </location>
    <ligand>
        <name>NADPH</name>
        <dbReference type="ChEBI" id="CHEBI:57783"/>
    </ligand>
</feature>
<keyword evidence="9" id="KW-0460">Magnesium</keyword>
<evidence type="ECO:0000259" key="11">
    <source>
        <dbReference type="Pfam" id="PF08436"/>
    </source>
</evidence>
<feature type="binding site" evidence="9">
    <location>
        <position position="201"/>
    </location>
    <ligand>
        <name>1-deoxy-D-xylulose 5-phosphate</name>
        <dbReference type="ChEBI" id="CHEBI:57792"/>
    </ligand>
</feature>
<comment type="pathway">
    <text evidence="1 9">Isoprenoid biosynthesis; isopentenyl diphosphate biosynthesis via DXP pathway; isopentenyl diphosphate from 1-deoxy-D-xylulose 5-phosphate: step 1/6.</text>
</comment>
<evidence type="ECO:0000259" key="12">
    <source>
        <dbReference type="Pfam" id="PF13288"/>
    </source>
</evidence>
<dbReference type="HOGENOM" id="CLU_035714_4_0_9"/>
<accession>G9QMU6</accession>
<keyword evidence="3 9" id="KW-0479">Metal-binding</keyword>